<dbReference type="RefSeq" id="WP_046858504.1">
    <property type="nucleotide sequence ID" value="NZ_CP011412.1"/>
</dbReference>
<sequence>MEIFIRRLPKSTTRLHLMKFISDALKPKWYLLQFSPKGTLRHCDIWRIDDPQTKQVEYHGVARIEPPSAALQLINRLNGQPFRTKIVEVRKFFHRSSERDRRRLQDEQIAKEFSEKRKRDRRRSGLHIDHLHAGVTTDSLPPSGFKVASHS</sequence>
<keyword evidence="3" id="KW-1185">Reference proteome</keyword>
<dbReference type="Proteomes" id="UP000034410">
    <property type="component" value="Chromosome"/>
</dbReference>
<dbReference type="InterPro" id="IPR035979">
    <property type="entry name" value="RBD_domain_sf"/>
</dbReference>
<feature type="region of interest" description="Disordered" evidence="1">
    <location>
        <begin position="113"/>
        <end position="151"/>
    </location>
</feature>
<evidence type="ECO:0000313" key="2">
    <source>
        <dbReference type="EMBL" id="AKH19568.1"/>
    </source>
</evidence>
<proteinExistence type="predicted"/>
<dbReference type="Gene3D" id="3.30.70.330">
    <property type="match status" value="1"/>
</dbReference>
<evidence type="ECO:0008006" key="4">
    <source>
        <dbReference type="Google" id="ProtNLM"/>
    </source>
</evidence>
<dbReference type="GO" id="GO:0003676">
    <property type="term" value="F:nucleic acid binding"/>
    <property type="evidence" value="ECO:0007669"/>
    <property type="project" value="InterPro"/>
</dbReference>
<evidence type="ECO:0000256" key="1">
    <source>
        <dbReference type="SAM" id="MobiDB-lite"/>
    </source>
</evidence>
<name>A0A0F7JY37_9GAMM</name>
<dbReference type="CDD" id="cd00590">
    <property type="entry name" value="RRM_SF"/>
    <property type="match status" value="1"/>
</dbReference>
<protein>
    <recommendedName>
        <fullName evidence="4">RRM domain-containing protein</fullName>
    </recommendedName>
</protein>
<dbReference type="SUPFAM" id="SSF54928">
    <property type="entry name" value="RNA-binding domain, RBD"/>
    <property type="match status" value="1"/>
</dbReference>
<dbReference type="EMBL" id="CP011412">
    <property type="protein sequence ID" value="AKH19568.1"/>
    <property type="molecule type" value="Genomic_DNA"/>
</dbReference>
<reference evidence="2 3" key="1">
    <citation type="journal article" date="2015" name="Genome Announc.">
        <title>Complete Genome Sequence of Sedimenticola thiotaurini Strain SIP-G1, a Polyphosphate- and Polyhydroxyalkanoate-Accumulating Sulfur-Oxidizing Gammaproteobacterium Isolated from Salt Marsh Sediments.</title>
        <authorList>
            <person name="Flood B.E."/>
            <person name="Jones D.S."/>
            <person name="Bailey J.V."/>
        </authorList>
    </citation>
    <scope>NUCLEOTIDE SEQUENCE [LARGE SCALE GENOMIC DNA]</scope>
    <source>
        <strain evidence="2 3">SIP-G1</strain>
    </source>
</reference>
<dbReference type="InterPro" id="IPR012677">
    <property type="entry name" value="Nucleotide-bd_a/b_plait_sf"/>
</dbReference>
<organism evidence="2 3">
    <name type="scientific">Sedimenticola thiotaurini</name>
    <dbReference type="NCBI Taxonomy" id="1543721"/>
    <lineage>
        <taxon>Bacteria</taxon>
        <taxon>Pseudomonadati</taxon>
        <taxon>Pseudomonadota</taxon>
        <taxon>Gammaproteobacteria</taxon>
        <taxon>Chromatiales</taxon>
        <taxon>Sedimenticolaceae</taxon>
        <taxon>Sedimenticola</taxon>
    </lineage>
</organism>
<evidence type="ECO:0000313" key="3">
    <source>
        <dbReference type="Proteomes" id="UP000034410"/>
    </source>
</evidence>
<dbReference type="KEGG" id="seds:AAY24_03450"/>
<dbReference type="OrthoDB" id="7061387at2"/>
<gene>
    <name evidence="2" type="ORF">AAY24_03450</name>
</gene>
<dbReference type="AlphaFoldDB" id="A0A0F7JY37"/>
<accession>A0A0F7JY37</accession>